<feature type="region of interest" description="Disordered" evidence="1">
    <location>
        <begin position="25"/>
        <end position="125"/>
    </location>
</feature>
<dbReference type="OrthoDB" id="5975090at2759"/>
<feature type="compositionally biased region" description="Basic residues" evidence="1">
    <location>
        <begin position="116"/>
        <end position="125"/>
    </location>
</feature>
<evidence type="ECO:0000313" key="3">
    <source>
        <dbReference type="EMBL" id="EDO32655.1"/>
    </source>
</evidence>
<gene>
    <name evidence="3" type="ORF">NEMVEDRAFT_v1g247493</name>
</gene>
<organism evidence="3 4">
    <name type="scientific">Nematostella vectensis</name>
    <name type="common">Starlet sea anemone</name>
    <dbReference type="NCBI Taxonomy" id="45351"/>
    <lineage>
        <taxon>Eukaryota</taxon>
        <taxon>Metazoa</taxon>
        <taxon>Cnidaria</taxon>
        <taxon>Anthozoa</taxon>
        <taxon>Hexacorallia</taxon>
        <taxon>Actiniaria</taxon>
        <taxon>Edwardsiidae</taxon>
        <taxon>Nematostella</taxon>
    </lineage>
</organism>
<name>A7SUI3_NEMVE</name>
<reference evidence="3 4" key="1">
    <citation type="journal article" date="2007" name="Science">
        <title>Sea anemone genome reveals ancestral eumetazoan gene repertoire and genomic organization.</title>
        <authorList>
            <person name="Putnam N.H."/>
            <person name="Srivastava M."/>
            <person name="Hellsten U."/>
            <person name="Dirks B."/>
            <person name="Chapman J."/>
            <person name="Salamov A."/>
            <person name="Terry A."/>
            <person name="Shapiro H."/>
            <person name="Lindquist E."/>
            <person name="Kapitonov V.V."/>
            <person name="Jurka J."/>
            <person name="Genikhovich G."/>
            <person name="Grigoriev I.V."/>
            <person name="Lucas S.M."/>
            <person name="Steele R.E."/>
            <person name="Finnerty J.R."/>
            <person name="Technau U."/>
            <person name="Martindale M.Q."/>
            <person name="Rokhsar D.S."/>
        </authorList>
    </citation>
    <scope>NUCLEOTIDE SEQUENCE [LARGE SCALE GENOMIC DNA]</scope>
    <source>
        <strain evidence="4">CH2 X CH6</strain>
    </source>
</reference>
<dbReference type="EMBL" id="DS469813">
    <property type="protein sequence ID" value="EDO32655.1"/>
    <property type="molecule type" value="Genomic_DNA"/>
</dbReference>
<keyword evidence="4" id="KW-1185">Reference proteome</keyword>
<accession>A7SUI3</accession>
<dbReference type="HOGENOM" id="CLU_1416701_0_0_1"/>
<feature type="compositionally biased region" description="Basic and acidic residues" evidence="1">
    <location>
        <begin position="59"/>
        <end position="73"/>
    </location>
</feature>
<sequence>MQIPALFWSVLLFLILSISQCAVPKARVTDPKRQSKASPAQDKVTHKINPGHLHPNQHLNKDTKQPGKTEQIKRSNPGKVRQSIPGRKTLAVDAKNVREVLKPKATKSVKRDQTSKSKKTTATKKRPVKAIKEFPLNEIMFKGKSTNEANQFIKANDKVGKAMELVYEHAREQDLNDIEQRLQRRNQEIASR</sequence>
<keyword evidence="2" id="KW-0732">Signal</keyword>
<feature type="chain" id="PRO_5002715309" evidence="2">
    <location>
        <begin position="22"/>
        <end position="192"/>
    </location>
</feature>
<proteinExistence type="predicted"/>
<dbReference type="AlphaFoldDB" id="A7SUI3"/>
<feature type="signal peptide" evidence="2">
    <location>
        <begin position="1"/>
        <end position="21"/>
    </location>
</feature>
<protein>
    <submittedName>
        <fullName evidence="3">Uncharacterized protein</fullName>
    </submittedName>
</protein>
<dbReference type="Proteomes" id="UP000001593">
    <property type="component" value="Unassembled WGS sequence"/>
</dbReference>
<dbReference type="InParanoid" id="A7SUI3"/>
<evidence type="ECO:0000256" key="2">
    <source>
        <dbReference type="SAM" id="SignalP"/>
    </source>
</evidence>
<evidence type="ECO:0000256" key="1">
    <source>
        <dbReference type="SAM" id="MobiDB-lite"/>
    </source>
</evidence>
<evidence type="ECO:0000313" key="4">
    <source>
        <dbReference type="Proteomes" id="UP000001593"/>
    </source>
</evidence>